<evidence type="ECO:0000256" key="1">
    <source>
        <dbReference type="ARBA" id="ARBA00023015"/>
    </source>
</evidence>
<dbReference type="PANTHER" id="PTHR48460">
    <property type="entry name" value="RWP-RK DOMAIN-CONTAINING PROTEIN"/>
    <property type="match status" value="1"/>
</dbReference>
<keyword evidence="3" id="KW-0804">Transcription</keyword>
<keyword evidence="4" id="KW-0539">Nucleus</keyword>
<reference evidence="7" key="1">
    <citation type="journal article" date="2016" name="Nat. Genet.">
        <title>A high-quality carrot genome assembly provides new insights into carotenoid accumulation and asterid genome evolution.</title>
        <authorList>
            <person name="Iorizzo M."/>
            <person name="Ellison S."/>
            <person name="Senalik D."/>
            <person name="Zeng P."/>
            <person name="Satapoomin P."/>
            <person name="Huang J."/>
            <person name="Bowman M."/>
            <person name="Iovene M."/>
            <person name="Sanseverino W."/>
            <person name="Cavagnaro P."/>
            <person name="Yildiz M."/>
            <person name="Macko-Podgorni A."/>
            <person name="Moranska E."/>
            <person name="Grzebelus E."/>
            <person name="Grzebelus D."/>
            <person name="Ashrafi H."/>
            <person name="Zheng Z."/>
            <person name="Cheng S."/>
            <person name="Spooner D."/>
            <person name="Van Deynze A."/>
            <person name="Simon P."/>
        </authorList>
    </citation>
    <scope>NUCLEOTIDE SEQUENCE</scope>
    <source>
        <tissue evidence="7">Leaf</tissue>
    </source>
</reference>
<sequence length="294" mass="32427">MSIPVTHPQQQQLNPNPNPNSNSISNANANLSLEDVSKCFNLPLSDAAESLGVSNTTLKKICLDNGLVRWPYRKFLLGKSIEDILTEAALEKKTRSELLKSTKDGKVDATKNTTSVGSFTSDSFNSISYISACRPVHEVPKPRSITQPTYKKIQPSSSLAIVDEFRYGFPSKGLLRTSNKWWGSSTTNNKDTRVKEDRNIEQTEQKSEKLLKSSPSKGEVGGQSETNETNTSAQFSGTGLLSAVRKRALEEGQEALKLGFHYCSGINKPRKREKLLLRGIFGSSLPKEWTDVSS</sequence>
<reference evidence="7" key="2">
    <citation type="submission" date="2022-03" db="EMBL/GenBank/DDBJ databases">
        <title>Draft title - Genomic analysis of global carrot germplasm unveils the trajectory of domestication and the origin of high carotenoid orange carrot.</title>
        <authorList>
            <person name="Iorizzo M."/>
            <person name="Ellison S."/>
            <person name="Senalik D."/>
            <person name="Macko-Podgorni A."/>
            <person name="Grzebelus D."/>
            <person name="Bostan H."/>
            <person name="Rolling W."/>
            <person name="Curaba J."/>
            <person name="Simon P."/>
        </authorList>
    </citation>
    <scope>NUCLEOTIDE SEQUENCE</scope>
    <source>
        <tissue evidence="7">Leaf</tissue>
    </source>
</reference>
<feature type="region of interest" description="Disordered" evidence="5">
    <location>
        <begin position="1"/>
        <end position="27"/>
    </location>
</feature>
<evidence type="ECO:0000256" key="2">
    <source>
        <dbReference type="ARBA" id="ARBA00023125"/>
    </source>
</evidence>
<feature type="compositionally biased region" description="Low complexity" evidence="5">
    <location>
        <begin position="8"/>
        <end position="27"/>
    </location>
</feature>
<evidence type="ECO:0000256" key="3">
    <source>
        <dbReference type="ARBA" id="ARBA00023163"/>
    </source>
</evidence>
<gene>
    <name evidence="7" type="ORF">DCAR_0417723</name>
</gene>
<evidence type="ECO:0000256" key="5">
    <source>
        <dbReference type="SAM" id="MobiDB-lite"/>
    </source>
</evidence>
<dbReference type="Proteomes" id="UP000077755">
    <property type="component" value="Chromosome 4"/>
</dbReference>
<feature type="region of interest" description="Disordered" evidence="5">
    <location>
        <begin position="180"/>
        <end position="234"/>
    </location>
</feature>
<dbReference type="EMBL" id="CP093346">
    <property type="protein sequence ID" value="WOG98382.1"/>
    <property type="molecule type" value="Genomic_DNA"/>
</dbReference>
<evidence type="ECO:0000313" key="7">
    <source>
        <dbReference type="EMBL" id="WOG98382.1"/>
    </source>
</evidence>
<dbReference type="InterPro" id="IPR003035">
    <property type="entry name" value="RWP-RK_dom"/>
</dbReference>
<feature type="domain" description="RWP-RK" evidence="6">
    <location>
        <begin position="14"/>
        <end position="98"/>
    </location>
</feature>
<dbReference type="PROSITE" id="PS51519">
    <property type="entry name" value="RWP_RK"/>
    <property type="match status" value="1"/>
</dbReference>
<dbReference type="AlphaFoldDB" id="A0AAF0WYW0"/>
<dbReference type="GO" id="GO:0003677">
    <property type="term" value="F:DNA binding"/>
    <property type="evidence" value="ECO:0007669"/>
    <property type="project" value="UniProtKB-KW"/>
</dbReference>
<evidence type="ECO:0000313" key="8">
    <source>
        <dbReference type="Proteomes" id="UP000077755"/>
    </source>
</evidence>
<keyword evidence="8" id="KW-1185">Reference proteome</keyword>
<dbReference type="PANTHER" id="PTHR48460:SF1">
    <property type="entry name" value="RWP-RK DOMAIN-CONTAINING PROTEIN"/>
    <property type="match status" value="1"/>
</dbReference>
<accession>A0AAF0WYW0</accession>
<feature type="compositionally biased region" description="Polar residues" evidence="5">
    <location>
        <begin position="180"/>
        <end position="189"/>
    </location>
</feature>
<keyword evidence="1" id="KW-0805">Transcription regulation</keyword>
<name>A0AAF0WYW0_DAUCS</name>
<feature type="compositionally biased region" description="Polar residues" evidence="5">
    <location>
        <begin position="223"/>
        <end position="234"/>
    </location>
</feature>
<feature type="compositionally biased region" description="Basic and acidic residues" evidence="5">
    <location>
        <begin position="190"/>
        <end position="211"/>
    </location>
</feature>
<keyword evidence="2" id="KW-0238">DNA-binding</keyword>
<evidence type="ECO:0000256" key="4">
    <source>
        <dbReference type="ARBA" id="ARBA00023242"/>
    </source>
</evidence>
<dbReference type="Pfam" id="PF02042">
    <property type="entry name" value="RWP-RK"/>
    <property type="match status" value="1"/>
</dbReference>
<protein>
    <recommendedName>
        <fullName evidence="6">RWP-RK domain-containing protein</fullName>
    </recommendedName>
</protein>
<evidence type="ECO:0000259" key="6">
    <source>
        <dbReference type="PROSITE" id="PS51519"/>
    </source>
</evidence>
<organism evidence="7 8">
    <name type="scientific">Daucus carota subsp. sativus</name>
    <name type="common">Carrot</name>
    <dbReference type="NCBI Taxonomy" id="79200"/>
    <lineage>
        <taxon>Eukaryota</taxon>
        <taxon>Viridiplantae</taxon>
        <taxon>Streptophyta</taxon>
        <taxon>Embryophyta</taxon>
        <taxon>Tracheophyta</taxon>
        <taxon>Spermatophyta</taxon>
        <taxon>Magnoliopsida</taxon>
        <taxon>eudicotyledons</taxon>
        <taxon>Gunneridae</taxon>
        <taxon>Pentapetalae</taxon>
        <taxon>asterids</taxon>
        <taxon>campanulids</taxon>
        <taxon>Apiales</taxon>
        <taxon>Apiaceae</taxon>
        <taxon>Apioideae</taxon>
        <taxon>Scandiceae</taxon>
        <taxon>Daucinae</taxon>
        <taxon>Daucus</taxon>
        <taxon>Daucus sect. Daucus</taxon>
    </lineage>
</organism>
<proteinExistence type="predicted"/>